<keyword evidence="6 20" id="KW-1133">Transmembrane helix</keyword>
<gene>
    <name evidence="24" type="primary">si:ch211-132p1.2</name>
</gene>
<dbReference type="GO" id="GO:0007200">
    <property type="term" value="P:phospholipase C-activating G protein-coupled receptor signaling pathway"/>
    <property type="evidence" value="ECO:0007669"/>
    <property type="project" value="TreeGrafter"/>
</dbReference>
<keyword evidence="3 19" id="KW-0812">Transmembrane</keyword>
<comment type="similarity">
    <text evidence="19">Belongs to the G-protein coupled receptor 1 family.</text>
</comment>
<dbReference type="InterPro" id="IPR000276">
    <property type="entry name" value="GPCR_Rhodpsn"/>
</dbReference>
<dbReference type="PRINTS" id="PR01428">
    <property type="entry name" value="PROTEASEAR"/>
</dbReference>
<dbReference type="PRINTS" id="PR00237">
    <property type="entry name" value="GPCRRHODOPSN"/>
</dbReference>
<dbReference type="InterPro" id="IPR017452">
    <property type="entry name" value="GPCR_Rhodpsn_7TM"/>
</dbReference>
<evidence type="ECO:0000256" key="8">
    <source>
        <dbReference type="ARBA" id="ARBA00023084"/>
    </source>
</evidence>
<dbReference type="SUPFAM" id="SSF81321">
    <property type="entry name" value="Family A G protein-coupled receptor-like"/>
    <property type="match status" value="1"/>
</dbReference>
<evidence type="ECO:0000256" key="3">
    <source>
        <dbReference type="ARBA" id="ARBA00022692"/>
    </source>
</evidence>
<evidence type="ECO:0000256" key="6">
    <source>
        <dbReference type="ARBA" id="ARBA00022989"/>
    </source>
</evidence>
<dbReference type="OrthoDB" id="8716763at2759"/>
<evidence type="ECO:0000256" key="2">
    <source>
        <dbReference type="ARBA" id="ARBA00022475"/>
    </source>
</evidence>
<keyword evidence="9 20" id="KW-0472">Membrane</keyword>
<feature type="domain" description="G-protein coupled receptors family 1 profile" evidence="22">
    <location>
        <begin position="83"/>
        <end position="330"/>
    </location>
</feature>
<feature type="chain" id="PRO_5026823510" description="Proteinase-activated receptor 4" evidence="21">
    <location>
        <begin position="23"/>
        <end position="385"/>
    </location>
</feature>
<comment type="function">
    <text evidence="14">Receptor for activated thrombin or trypsin coupled to G proteins that stimulate phosphoinositide hydrolysis. May play a role in platelets activation.</text>
</comment>
<dbReference type="Pfam" id="PF00001">
    <property type="entry name" value="7tm_1"/>
    <property type="match status" value="1"/>
</dbReference>
<evidence type="ECO:0000256" key="9">
    <source>
        <dbReference type="ARBA" id="ARBA00023136"/>
    </source>
</evidence>
<evidence type="ECO:0000256" key="5">
    <source>
        <dbReference type="ARBA" id="ARBA00022729"/>
    </source>
</evidence>
<evidence type="ECO:0000256" key="7">
    <source>
        <dbReference type="ARBA" id="ARBA00023040"/>
    </source>
</evidence>
<keyword evidence="12" id="KW-0325">Glycoprotein</keyword>
<feature type="transmembrane region" description="Helical" evidence="20">
    <location>
        <begin position="182"/>
        <end position="202"/>
    </location>
</feature>
<evidence type="ECO:0000256" key="20">
    <source>
        <dbReference type="SAM" id="Phobius"/>
    </source>
</evidence>
<evidence type="ECO:0000256" key="12">
    <source>
        <dbReference type="ARBA" id="ARBA00023180"/>
    </source>
</evidence>
<dbReference type="GeneID" id="115821148"/>
<keyword evidence="2" id="KW-1003">Cell membrane</keyword>
<keyword evidence="13 19" id="KW-0807">Transducer</keyword>
<keyword evidence="5 21" id="KW-0732">Signal</keyword>
<dbReference type="AlphaFoldDB" id="A0A6J2WBR6"/>
<feature type="transmembrane region" description="Helical" evidence="20">
    <location>
        <begin position="103"/>
        <end position="123"/>
    </location>
</feature>
<evidence type="ECO:0000256" key="1">
    <source>
        <dbReference type="ARBA" id="ARBA00004651"/>
    </source>
</evidence>
<evidence type="ECO:0000256" key="4">
    <source>
        <dbReference type="ARBA" id="ARBA00022696"/>
    </source>
</evidence>
<evidence type="ECO:0000256" key="21">
    <source>
        <dbReference type="SAM" id="SignalP"/>
    </source>
</evidence>
<feature type="transmembrane region" description="Helical" evidence="20">
    <location>
        <begin position="71"/>
        <end position="91"/>
    </location>
</feature>
<organism evidence="23 24">
    <name type="scientific">Chanos chanos</name>
    <name type="common">Milkfish</name>
    <name type="synonym">Mugil chanos</name>
    <dbReference type="NCBI Taxonomy" id="29144"/>
    <lineage>
        <taxon>Eukaryota</taxon>
        <taxon>Metazoa</taxon>
        <taxon>Chordata</taxon>
        <taxon>Craniata</taxon>
        <taxon>Vertebrata</taxon>
        <taxon>Euteleostomi</taxon>
        <taxon>Actinopterygii</taxon>
        <taxon>Neopterygii</taxon>
        <taxon>Teleostei</taxon>
        <taxon>Ostariophysi</taxon>
        <taxon>Gonorynchiformes</taxon>
        <taxon>Chanidae</taxon>
        <taxon>Chanos</taxon>
    </lineage>
</organism>
<keyword evidence="7 19" id="KW-0297">G-protein coupled receptor</keyword>
<feature type="transmembrane region" description="Helical" evidence="20">
    <location>
        <begin position="143"/>
        <end position="161"/>
    </location>
</feature>
<keyword evidence="11 19" id="KW-0675">Receptor</keyword>
<proteinExistence type="inferred from homology"/>
<dbReference type="RefSeq" id="XP_030640771.1">
    <property type="nucleotide sequence ID" value="XM_030784911.1"/>
</dbReference>
<dbReference type="PROSITE" id="PS00237">
    <property type="entry name" value="G_PROTEIN_RECEP_F1_1"/>
    <property type="match status" value="1"/>
</dbReference>
<protein>
    <recommendedName>
        <fullName evidence="15">Proteinase-activated receptor 4</fullName>
    </recommendedName>
    <alternativeName>
        <fullName evidence="17">Coagulation factor II receptor-like 3</fullName>
    </alternativeName>
    <alternativeName>
        <fullName evidence="16">Thrombin receptor-like 3</fullName>
    </alternativeName>
</protein>
<dbReference type="GO" id="GO:0030168">
    <property type="term" value="P:platelet activation"/>
    <property type="evidence" value="ECO:0007669"/>
    <property type="project" value="UniProtKB-ARBA"/>
</dbReference>
<name>A0A6J2WBR6_CHACN</name>
<dbReference type="GO" id="GO:0015057">
    <property type="term" value="F:thrombin-activated receptor activity"/>
    <property type="evidence" value="ECO:0007669"/>
    <property type="project" value="InterPro"/>
</dbReference>
<evidence type="ECO:0000256" key="17">
    <source>
        <dbReference type="ARBA" id="ARBA00082892"/>
    </source>
</evidence>
<keyword evidence="8" id="KW-0094">Blood coagulation</keyword>
<dbReference type="Proteomes" id="UP000504632">
    <property type="component" value="Chromosome 1"/>
</dbReference>
<keyword evidence="10 18" id="KW-1015">Disulfide bond</keyword>
<evidence type="ECO:0000256" key="10">
    <source>
        <dbReference type="ARBA" id="ARBA00023157"/>
    </source>
</evidence>
<evidence type="ECO:0000313" key="23">
    <source>
        <dbReference type="Proteomes" id="UP000504632"/>
    </source>
</evidence>
<evidence type="ECO:0000256" key="13">
    <source>
        <dbReference type="ARBA" id="ARBA00023224"/>
    </source>
</evidence>
<dbReference type="PANTHER" id="PTHR24232">
    <property type="entry name" value="G-PROTEIN COUPLED RECEPTOR"/>
    <property type="match status" value="1"/>
</dbReference>
<dbReference type="GO" id="GO:0035025">
    <property type="term" value="P:positive regulation of Rho protein signal transduction"/>
    <property type="evidence" value="ECO:0007669"/>
    <property type="project" value="TreeGrafter"/>
</dbReference>
<dbReference type="Gene3D" id="1.20.1070.10">
    <property type="entry name" value="Rhodopsin 7-helix transmembrane proteins"/>
    <property type="match status" value="1"/>
</dbReference>
<keyword evidence="4" id="KW-0356">Hemostasis</keyword>
<dbReference type="PANTHER" id="PTHR24232:SF22">
    <property type="entry name" value="PROTEINASE-ACTIVATED RECEPTOR 4"/>
    <property type="match status" value="1"/>
</dbReference>
<evidence type="ECO:0000256" key="14">
    <source>
        <dbReference type="ARBA" id="ARBA00053164"/>
    </source>
</evidence>
<dbReference type="GO" id="GO:0005886">
    <property type="term" value="C:plasma membrane"/>
    <property type="evidence" value="ECO:0007669"/>
    <property type="project" value="UniProtKB-SubCell"/>
</dbReference>
<dbReference type="FunFam" id="1.20.1070.10:FF:000230">
    <property type="entry name" value="F2R-like thrombin or trypsin receptor 3"/>
    <property type="match status" value="1"/>
</dbReference>
<accession>A0A6J2WBR6</accession>
<feature type="transmembrane region" description="Helical" evidence="20">
    <location>
        <begin position="273"/>
        <end position="297"/>
    </location>
</feature>
<reference evidence="24" key="1">
    <citation type="submission" date="2025-08" db="UniProtKB">
        <authorList>
            <consortium name="RefSeq"/>
        </authorList>
    </citation>
    <scope>IDENTIFICATION</scope>
</reference>
<dbReference type="PROSITE" id="PS50262">
    <property type="entry name" value="G_PROTEIN_RECEP_F1_2"/>
    <property type="match status" value="1"/>
</dbReference>
<evidence type="ECO:0000256" key="16">
    <source>
        <dbReference type="ARBA" id="ARBA00080351"/>
    </source>
</evidence>
<evidence type="ECO:0000256" key="19">
    <source>
        <dbReference type="RuleBase" id="RU000688"/>
    </source>
</evidence>
<dbReference type="InParanoid" id="A0A6J2WBR6"/>
<keyword evidence="23" id="KW-1185">Reference proteome</keyword>
<evidence type="ECO:0000313" key="24">
    <source>
        <dbReference type="RefSeq" id="XP_030640771.1"/>
    </source>
</evidence>
<evidence type="ECO:0000259" key="22">
    <source>
        <dbReference type="PROSITE" id="PS50262"/>
    </source>
</evidence>
<evidence type="ECO:0000256" key="11">
    <source>
        <dbReference type="ARBA" id="ARBA00023170"/>
    </source>
</evidence>
<dbReference type="FunCoup" id="A0A6J2WBR6">
    <property type="interactions" value="299"/>
</dbReference>
<feature type="transmembrane region" description="Helical" evidence="20">
    <location>
        <begin position="233"/>
        <end position="261"/>
    </location>
</feature>
<comment type="subcellular location">
    <subcellularLocation>
        <location evidence="1">Cell membrane</location>
        <topology evidence="1">Multi-pass membrane protein</topology>
    </subcellularLocation>
</comment>
<sequence length="385" mass="43030">MALPVFSRALFLLLFLFPITHQSSPSSEEECSRTSGRQRSFKLVTDGCNFTLNEKQKVEIQASTTVLVVPFLYLVAFIVGLPANLLALWVLLFRTKKMPSTILLINLTSCDLMLLLVLPFRIVYHFSGNDWSFGEAFCRMITALFYGNMYGSVLCLMLIAMDRYVALVHPFGAKTFRSQRTSFFMSLSVWVVVAAAMAPLLASRQSYLLNEPPITTCHDALPAEEQEKFFMPYFITLFSVFFLLPLVLILFCYGAVVYTLVTGGRRFAHAIGVTVLVLLVFIVCLLPSNLLLLLHYSDSYLTGDGDDLYVPYMISLAVSTFNSCFDPFIFYYVSEDFRGKVRQALCCQKASADSSSGHQASYSGTKVTLLSKSIRTTGSTENVEA</sequence>
<feature type="signal peptide" evidence="21">
    <location>
        <begin position="1"/>
        <end position="22"/>
    </location>
</feature>
<feature type="disulfide bond" evidence="18">
    <location>
        <begin position="138"/>
        <end position="217"/>
    </location>
</feature>
<evidence type="ECO:0000256" key="15">
    <source>
        <dbReference type="ARBA" id="ARBA00073808"/>
    </source>
</evidence>
<feature type="transmembrane region" description="Helical" evidence="20">
    <location>
        <begin position="309"/>
        <end position="333"/>
    </location>
</feature>
<dbReference type="InterPro" id="IPR003912">
    <property type="entry name" value="Protea_act_rcpt"/>
</dbReference>
<evidence type="ECO:0000256" key="18">
    <source>
        <dbReference type="PIRSR" id="PIRSR603912-52"/>
    </source>
</evidence>